<organism evidence="1 5">
    <name type="scientific">Didymodactylos carnosus</name>
    <dbReference type="NCBI Taxonomy" id="1234261"/>
    <lineage>
        <taxon>Eukaryota</taxon>
        <taxon>Metazoa</taxon>
        <taxon>Spiralia</taxon>
        <taxon>Gnathifera</taxon>
        <taxon>Rotifera</taxon>
        <taxon>Eurotatoria</taxon>
        <taxon>Bdelloidea</taxon>
        <taxon>Philodinida</taxon>
        <taxon>Philodinidae</taxon>
        <taxon>Didymodactylos</taxon>
    </lineage>
</organism>
<dbReference type="InterPro" id="IPR016181">
    <property type="entry name" value="Acyl_CoA_acyltransferase"/>
</dbReference>
<dbReference type="Proteomes" id="UP000681722">
    <property type="component" value="Unassembled WGS sequence"/>
</dbReference>
<accession>A0A815CIM2</accession>
<dbReference type="EMBL" id="CAJNOQ010011759">
    <property type="protein sequence ID" value="CAF1284552.1"/>
    <property type="molecule type" value="Genomic_DNA"/>
</dbReference>
<evidence type="ECO:0008006" key="6">
    <source>
        <dbReference type="Google" id="ProtNLM"/>
    </source>
</evidence>
<dbReference type="AlphaFoldDB" id="A0A815CIM2"/>
<evidence type="ECO:0000313" key="4">
    <source>
        <dbReference type="EMBL" id="CAF4127801.1"/>
    </source>
</evidence>
<proteinExistence type="predicted"/>
<evidence type="ECO:0000313" key="2">
    <source>
        <dbReference type="EMBL" id="CAF1318342.1"/>
    </source>
</evidence>
<dbReference type="SUPFAM" id="SSF55729">
    <property type="entry name" value="Acyl-CoA N-acyltransferases (Nat)"/>
    <property type="match status" value="1"/>
</dbReference>
<evidence type="ECO:0000313" key="5">
    <source>
        <dbReference type="Proteomes" id="UP000663829"/>
    </source>
</evidence>
<dbReference type="Proteomes" id="UP000677228">
    <property type="component" value="Unassembled WGS sequence"/>
</dbReference>
<gene>
    <name evidence="1" type="ORF">GPM918_LOCUS27723</name>
    <name evidence="2" type="ORF">OVA965_LOCUS29316</name>
    <name evidence="3" type="ORF">SRO942_LOCUS28096</name>
    <name evidence="4" type="ORF">TMI583_LOCUS30087</name>
</gene>
<keyword evidence="5" id="KW-1185">Reference proteome</keyword>
<dbReference type="Gene3D" id="3.40.630.30">
    <property type="match status" value="1"/>
</dbReference>
<evidence type="ECO:0000313" key="3">
    <source>
        <dbReference type="EMBL" id="CAF4083216.1"/>
    </source>
</evidence>
<comment type="caution">
    <text evidence="1">The sequence shown here is derived from an EMBL/GenBank/DDBJ whole genome shotgun (WGS) entry which is preliminary data.</text>
</comment>
<protein>
    <recommendedName>
        <fullName evidence="6">N-acetyltransferase domain-containing protein</fullName>
    </recommendedName>
</protein>
<dbReference type="Proteomes" id="UP000682733">
    <property type="component" value="Unassembled WGS sequence"/>
</dbReference>
<reference evidence="1" key="1">
    <citation type="submission" date="2021-02" db="EMBL/GenBank/DDBJ databases">
        <authorList>
            <person name="Nowell W R."/>
        </authorList>
    </citation>
    <scope>NUCLEOTIDE SEQUENCE</scope>
</reference>
<sequence length="224" mass="25574">MECVCLTQETLSNYHPSEISEWVKQLLLIQHELLWTTKLKLPENTVGFSVTSEQREILETSGFLVGKMAMKYLQELLEEVQTSIIFIVEPMESKIYGYAILTSPAKYKDILNDLHLASALDKKQWNDIINNPNIRYITQMGIINDARRTGLGTFLIEKCKTLYSDGLLAGMMLEPLENKASYKFFTSRRNGFSCVGYFDLQAMIYSGNTFPPTKTTVVIWKTDG</sequence>
<dbReference type="EMBL" id="CAJOBA010042154">
    <property type="protein sequence ID" value="CAF4127801.1"/>
    <property type="molecule type" value="Genomic_DNA"/>
</dbReference>
<name>A0A815CIM2_9BILA</name>
<evidence type="ECO:0000313" key="1">
    <source>
        <dbReference type="EMBL" id="CAF1284552.1"/>
    </source>
</evidence>
<dbReference type="Proteomes" id="UP000663829">
    <property type="component" value="Unassembled WGS sequence"/>
</dbReference>
<dbReference type="EMBL" id="CAJOBC010029459">
    <property type="protein sequence ID" value="CAF4083216.1"/>
    <property type="molecule type" value="Genomic_DNA"/>
</dbReference>
<dbReference type="EMBL" id="CAJNOK010020553">
    <property type="protein sequence ID" value="CAF1318342.1"/>
    <property type="molecule type" value="Genomic_DNA"/>
</dbReference>